<dbReference type="Gene3D" id="1.10.10.10">
    <property type="entry name" value="Winged helix-like DNA-binding domain superfamily/Winged helix DNA-binding domain"/>
    <property type="match status" value="1"/>
</dbReference>
<keyword evidence="2" id="KW-0805">Transcription regulation</keyword>
<accession>A0A2R8A290</accession>
<evidence type="ECO:0000313" key="7">
    <source>
        <dbReference type="Proteomes" id="UP000297938"/>
    </source>
</evidence>
<dbReference type="SUPFAM" id="SSF46785">
    <property type="entry name" value="Winged helix' DNA-binding domain"/>
    <property type="match status" value="1"/>
</dbReference>
<evidence type="ECO:0000256" key="3">
    <source>
        <dbReference type="ARBA" id="ARBA00023125"/>
    </source>
</evidence>
<dbReference type="InterPro" id="IPR005119">
    <property type="entry name" value="LysR_subst-bd"/>
</dbReference>
<dbReference type="Proteomes" id="UP000297938">
    <property type="component" value="Unassembled WGS sequence"/>
</dbReference>
<feature type="domain" description="HTH lysR-type" evidence="5">
    <location>
        <begin position="25"/>
        <end position="78"/>
    </location>
</feature>
<dbReference type="InterPro" id="IPR036388">
    <property type="entry name" value="WH-like_DNA-bd_sf"/>
</dbReference>
<comment type="caution">
    <text evidence="6">The sequence shown here is derived from an EMBL/GenBank/DDBJ whole genome shotgun (WGS) entry which is preliminary data.</text>
</comment>
<comment type="similarity">
    <text evidence="1">Belongs to the LysR transcriptional regulatory family.</text>
</comment>
<dbReference type="EMBL" id="NRPP01000018">
    <property type="protein sequence ID" value="TFJ23753.1"/>
    <property type="molecule type" value="Genomic_DNA"/>
</dbReference>
<dbReference type="STRING" id="2748.CDIV41_40172"/>
<gene>
    <name evidence="6" type="ORF">CKN69_12705</name>
</gene>
<proteinExistence type="inferred from homology"/>
<dbReference type="Pfam" id="PF03466">
    <property type="entry name" value="LysR_substrate"/>
    <property type="match status" value="1"/>
</dbReference>
<name>A0A2R8A290_CARDV</name>
<protein>
    <submittedName>
        <fullName evidence="6">LysR family transcriptional regulator</fullName>
    </submittedName>
</protein>
<evidence type="ECO:0000313" key="6">
    <source>
        <dbReference type="EMBL" id="TFJ23753.1"/>
    </source>
</evidence>
<dbReference type="Pfam" id="PF00126">
    <property type="entry name" value="HTH_1"/>
    <property type="match status" value="1"/>
</dbReference>
<dbReference type="GO" id="GO:0003700">
    <property type="term" value="F:DNA-binding transcription factor activity"/>
    <property type="evidence" value="ECO:0007669"/>
    <property type="project" value="InterPro"/>
</dbReference>
<dbReference type="PRINTS" id="PR00039">
    <property type="entry name" value="HTHLYSR"/>
</dbReference>
<keyword evidence="4" id="KW-0804">Transcription</keyword>
<dbReference type="Gene3D" id="3.40.190.290">
    <property type="match status" value="1"/>
</dbReference>
<dbReference type="PANTHER" id="PTHR30126:SF39">
    <property type="entry name" value="HTH-TYPE TRANSCRIPTIONAL REGULATOR CYSL"/>
    <property type="match status" value="1"/>
</dbReference>
<dbReference type="PROSITE" id="PS50931">
    <property type="entry name" value="HTH_LYSR"/>
    <property type="match status" value="1"/>
</dbReference>
<organism evidence="6 7">
    <name type="scientific">Carnobacterium divergens</name>
    <name type="common">Lactobacillus divergens</name>
    <dbReference type="NCBI Taxonomy" id="2748"/>
    <lineage>
        <taxon>Bacteria</taxon>
        <taxon>Bacillati</taxon>
        <taxon>Bacillota</taxon>
        <taxon>Bacilli</taxon>
        <taxon>Lactobacillales</taxon>
        <taxon>Carnobacteriaceae</taxon>
        <taxon>Carnobacterium</taxon>
    </lineage>
</organism>
<evidence type="ECO:0000256" key="1">
    <source>
        <dbReference type="ARBA" id="ARBA00009437"/>
    </source>
</evidence>
<keyword evidence="3" id="KW-0238">DNA-binding</keyword>
<reference evidence="6 7" key="1">
    <citation type="journal article" date="2018" name="Int. J. Food Microbiol.">
        <title>Growth of Carnobacterium spp. isolated from chilled vacuum-packaged meat under relevant acidic conditions.</title>
        <authorList>
            <person name="Zhang P."/>
            <person name="Badoni M."/>
            <person name="Ganzle M."/>
            <person name="Yang X."/>
        </authorList>
    </citation>
    <scope>NUCLEOTIDE SEQUENCE [LARGE SCALE GENOMIC DNA]</scope>
    <source>
        <strain evidence="6 7">B2</strain>
    </source>
</reference>
<dbReference type="AlphaFoldDB" id="A0A2R8A290"/>
<evidence type="ECO:0000256" key="2">
    <source>
        <dbReference type="ARBA" id="ARBA00023015"/>
    </source>
</evidence>
<dbReference type="GO" id="GO:0000976">
    <property type="term" value="F:transcription cis-regulatory region binding"/>
    <property type="evidence" value="ECO:0007669"/>
    <property type="project" value="TreeGrafter"/>
</dbReference>
<dbReference type="InterPro" id="IPR036390">
    <property type="entry name" value="WH_DNA-bd_sf"/>
</dbReference>
<dbReference type="SUPFAM" id="SSF53850">
    <property type="entry name" value="Periplasmic binding protein-like II"/>
    <property type="match status" value="1"/>
</dbReference>
<evidence type="ECO:0000256" key="4">
    <source>
        <dbReference type="ARBA" id="ARBA00023163"/>
    </source>
</evidence>
<dbReference type="InterPro" id="IPR000847">
    <property type="entry name" value="LysR_HTH_N"/>
</dbReference>
<evidence type="ECO:0000259" key="5">
    <source>
        <dbReference type="PROSITE" id="PS50931"/>
    </source>
</evidence>
<sequence>MEIVILNDFNYFFLWKGLKNMFKFLETYKVVYEELNFTVAAEKLFISQPTVSTQIHKLEEIVGAPLFVRNGRTEMSPTESGKLFYIQCKEMLELWEDSIHEVQSLKGILRTTCKIGASHTIAVHYLPAILKDIQEQFPLVDFEVYLSNSEDVLKKVETRMWDFGFIEAALTTTELERVPFLKDELVVAGKKEETLWLIREKGSGIHHFTMDYFDTYNIQPQQKMIIESNEMIIKLLEKGIGKTLISKQAVGTIPFESLKEPLERELYLIKPKQQNKVLQQVVEAFFNALNK</sequence>
<dbReference type="PANTHER" id="PTHR30126">
    <property type="entry name" value="HTH-TYPE TRANSCRIPTIONAL REGULATOR"/>
    <property type="match status" value="1"/>
</dbReference>